<keyword evidence="2 6" id="KW-0812">Transmembrane</keyword>
<feature type="domain" description="Rhodopsin" evidence="7">
    <location>
        <begin position="28"/>
        <end position="209"/>
    </location>
</feature>
<comment type="similarity">
    <text evidence="5">Belongs to the SAT4 family.</text>
</comment>
<dbReference type="InterPro" id="IPR052337">
    <property type="entry name" value="SAT4-like"/>
</dbReference>
<reference evidence="8" key="2">
    <citation type="submission" date="2025-08" db="UniProtKB">
        <authorList>
            <consortium name="EnsemblFungi"/>
        </authorList>
    </citation>
    <scope>IDENTIFICATION</scope>
    <source>
        <strain evidence="8">4287 / CBS 123668 / FGSC 9935 / NRRL 34936</strain>
    </source>
</reference>
<dbReference type="Proteomes" id="UP000002489">
    <property type="component" value="Unassembled WGS sequence"/>
</dbReference>
<evidence type="ECO:0000256" key="3">
    <source>
        <dbReference type="ARBA" id="ARBA00022989"/>
    </source>
</evidence>
<proteinExistence type="inferred from homology"/>
<dbReference type="InterPro" id="IPR049326">
    <property type="entry name" value="Rhodopsin_dom_fungi"/>
</dbReference>
<evidence type="ECO:0000256" key="1">
    <source>
        <dbReference type="ARBA" id="ARBA00004141"/>
    </source>
</evidence>
<protein>
    <recommendedName>
        <fullName evidence="7">Rhodopsin domain-containing protein</fullName>
    </recommendedName>
</protein>
<evidence type="ECO:0000256" key="2">
    <source>
        <dbReference type="ARBA" id="ARBA00022692"/>
    </source>
</evidence>
<accession>A0A0D2XHQ4</accession>
<dbReference type="EnsemblFungi" id="FOXG_03452T0">
    <property type="protein sequence ID" value="FOXG_03452P0"/>
    <property type="gene ID" value="FOXG_03452"/>
</dbReference>
<dbReference type="PANTHER" id="PTHR33048:SF123">
    <property type="entry name" value="INTEGRAL MEMBRANE PROTEIN"/>
    <property type="match status" value="1"/>
</dbReference>
<dbReference type="AlphaFoldDB" id="A0A0D2XHQ4"/>
<sequence length="363" mass="39710">MAGDDLSGALLASSITVISLTTVFIGTRLWIRSSLKTIGTDDYLITAAWAFLTGLCACTILSAKVGFGKHMNEVSNQDLQKFLRYTTGCSATFSIGIGCAKSSFAVLYLRINPQPVLRILNKCLIVFLAMQAIEEALIVILQCRPVMAAYVVPRPAHAKCLDLRVLWWCTFVFNMCTDLFLFIQPIPAMWRLHLPVAKRLGLIAMLSLDEFAEPMIWSQVELASLVVCSTIPCLRQVIQKVPWLNHALGLSSGRRSSNNYYGWSGSKKTGGSIPLKSYNQNHKDGYLKSKSKGNTAYGLTSHAIGGAHTKNDSTEEIFPYKTDGNGAILVTHEMARDIESHTSSAAPSIAHVDDCEIGDNKGT</sequence>
<keyword evidence="4 6" id="KW-0472">Membrane</keyword>
<organism evidence="8 9">
    <name type="scientific">Fusarium oxysporum (strain Fo5176)</name>
    <name type="common">Fusarium vascular wilt</name>
    <dbReference type="NCBI Taxonomy" id="660025"/>
    <lineage>
        <taxon>Eukaryota</taxon>
        <taxon>Fungi</taxon>
        <taxon>Dikarya</taxon>
        <taxon>Ascomycota</taxon>
        <taxon>Pezizomycotina</taxon>
        <taxon>Sordariomycetes</taxon>
        <taxon>Hypocreomycetidae</taxon>
        <taxon>Hypocreales</taxon>
        <taxon>Nectriaceae</taxon>
        <taxon>Fusarium</taxon>
        <taxon>Fusarium oxysporum species complex</taxon>
    </lineage>
</organism>
<feature type="transmembrane region" description="Helical" evidence="6">
    <location>
        <begin position="6"/>
        <end position="31"/>
    </location>
</feature>
<feature type="transmembrane region" description="Helical" evidence="6">
    <location>
        <begin position="43"/>
        <end position="62"/>
    </location>
</feature>
<dbReference type="Pfam" id="PF20684">
    <property type="entry name" value="Fung_rhodopsin"/>
    <property type="match status" value="1"/>
</dbReference>
<comment type="subcellular location">
    <subcellularLocation>
        <location evidence="1">Membrane</location>
        <topology evidence="1">Multi-pass membrane protein</topology>
    </subcellularLocation>
</comment>
<evidence type="ECO:0000313" key="9">
    <source>
        <dbReference type="Proteomes" id="UP000002489"/>
    </source>
</evidence>
<evidence type="ECO:0000313" key="8">
    <source>
        <dbReference type="EnsemblFungi" id="FOXG_03452P0"/>
    </source>
</evidence>
<reference evidence="9" key="1">
    <citation type="journal article" date="2012" name="Mol. Plant Microbe Interact.">
        <title>A highly conserved effector in Fusarium oxysporum is required for full virulence on Arabidopsis.</title>
        <authorList>
            <person name="Thatcher L.F."/>
            <person name="Gardiner D.M."/>
            <person name="Kazan K."/>
            <person name="Manners J."/>
        </authorList>
    </citation>
    <scope>NUCLEOTIDE SEQUENCE [LARGE SCALE GENOMIC DNA]</scope>
    <source>
        <strain evidence="9">Fo5176</strain>
    </source>
</reference>
<keyword evidence="3 6" id="KW-1133">Transmembrane helix</keyword>
<evidence type="ECO:0000256" key="5">
    <source>
        <dbReference type="ARBA" id="ARBA00038359"/>
    </source>
</evidence>
<name>A0A0D2XHQ4_FUSOF</name>
<evidence type="ECO:0000256" key="6">
    <source>
        <dbReference type="SAM" id="Phobius"/>
    </source>
</evidence>
<evidence type="ECO:0000259" key="7">
    <source>
        <dbReference type="Pfam" id="PF20684"/>
    </source>
</evidence>
<dbReference type="PANTHER" id="PTHR33048">
    <property type="entry name" value="PTH11-LIKE INTEGRAL MEMBRANE PROTEIN (AFU_ORTHOLOGUE AFUA_5G11245)"/>
    <property type="match status" value="1"/>
</dbReference>
<dbReference type="GO" id="GO:0016020">
    <property type="term" value="C:membrane"/>
    <property type="evidence" value="ECO:0007669"/>
    <property type="project" value="UniProtKB-SubCell"/>
</dbReference>
<evidence type="ECO:0000256" key="4">
    <source>
        <dbReference type="ARBA" id="ARBA00023136"/>
    </source>
</evidence>
<feature type="transmembrane region" description="Helical" evidence="6">
    <location>
        <begin position="82"/>
        <end position="107"/>
    </location>
</feature>